<accession>A0A5C7H9I1</accession>
<feature type="domain" description="Retrotransposon Copia-like N-terminal" evidence="2">
    <location>
        <begin position="24"/>
        <end position="70"/>
    </location>
</feature>
<dbReference type="AlphaFoldDB" id="A0A5C7H9I1"/>
<dbReference type="OrthoDB" id="1928882at2759"/>
<evidence type="ECO:0000259" key="2">
    <source>
        <dbReference type="Pfam" id="PF14244"/>
    </source>
</evidence>
<comment type="caution">
    <text evidence="3">The sequence shown here is derived from an EMBL/GenBank/DDBJ whole genome shotgun (WGS) entry which is preliminary data.</text>
</comment>
<organism evidence="3 4">
    <name type="scientific">Acer yangbiense</name>
    <dbReference type="NCBI Taxonomy" id="1000413"/>
    <lineage>
        <taxon>Eukaryota</taxon>
        <taxon>Viridiplantae</taxon>
        <taxon>Streptophyta</taxon>
        <taxon>Embryophyta</taxon>
        <taxon>Tracheophyta</taxon>
        <taxon>Spermatophyta</taxon>
        <taxon>Magnoliopsida</taxon>
        <taxon>eudicotyledons</taxon>
        <taxon>Gunneridae</taxon>
        <taxon>Pentapetalae</taxon>
        <taxon>rosids</taxon>
        <taxon>malvids</taxon>
        <taxon>Sapindales</taxon>
        <taxon>Sapindaceae</taxon>
        <taxon>Hippocastanoideae</taxon>
        <taxon>Acereae</taxon>
        <taxon>Acer</taxon>
    </lineage>
</organism>
<feature type="compositionally biased region" description="Polar residues" evidence="1">
    <location>
        <begin position="1"/>
        <end position="19"/>
    </location>
</feature>
<dbReference type="EMBL" id="VAHF01000010">
    <property type="protein sequence ID" value="TXG53212.1"/>
    <property type="molecule type" value="Genomic_DNA"/>
</dbReference>
<proteinExistence type="predicted"/>
<dbReference type="InterPro" id="IPR029472">
    <property type="entry name" value="Copia-like_N"/>
</dbReference>
<dbReference type="PANTHER" id="PTHR37610">
    <property type="entry name" value="CCHC-TYPE DOMAIN-CONTAINING PROTEIN"/>
    <property type="match status" value="1"/>
</dbReference>
<feature type="region of interest" description="Disordered" evidence="1">
    <location>
        <begin position="1"/>
        <end position="26"/>
    </location>
</feature>
<dbReference type="Pfam" id="PF14244">
    <property type="entry name" value="Retrotran_gag_3"/>
    <property type="match status" value="1"/>
</dbReference>
<sequence>MSKDSSTSNPMPMSTNNQPPLQPPFDQHSVQITNITLNGDNFICWSLSVKKYIRGRGKIGYLTSEKAKPDAKDNAHVTWDAENSMVMTWLVNAMEEDISANYLGYSNAKDMWDNLNQMYSDLGNQYQDLDMLNEYKWKDPEDGAQYQKLLDNNRVFRFLTGLNVEFDEVRGRIIGRQPLPSINEVFA</sequence>
<evidence type="ECO:0000313" key="3">
    <source>
        <dbReference type="EMBL" id="TXG53212.1"/>
    </source>
</evidence>
<dbReference type="PANTHER" id="PTHR37610:SF40">
    <property type="entry name" value="OS01G0909600 PROTEIN"/>
    <property type="match status" value="1"/>
</dbReference>
<reference evidence="4" key="1">
    <citation type="journal article" date="2019" name="Gigascience">
        <title>De novo genome assembly of the endangered Acer yangbiense, a plant species with extremely small populations endemic to Yunnan Province, China.</title>
        <authorList>
            <person name="Yang J."/>
            <person name="Wariss H.M."/>
            <person name="Tao L."/>
            <person name="Zhang R."/>
            <person name="Yun Q."/>
            <person name="Hollingsworth P."/>
            <person name="Dao Z."/>
            <person name="Luo G."/>
            <person name="Guo H."/>
            <person name="Ma Y."/>
            <person name="Sun W."/>
        </authorList>
    </citation>
    <scope>NUCLEOTIDE SEQUENCE [LARGE SCALE GENOMIC DNA]</scope>
    <source>
        <strain evidence="4">cv. Malutang</strain>
    </source>
</reference>
<keyword evidence="4" id="KW-1185">Reference proteome</keyword>
<dbReference type="Proteomes" id="UP000323000">
    <property type="component" value="Chromosome 10"/>
</dbReference>
<protein>
    <recommendedName>
        <fullName evidence="2">Retrotransposon Copia-like N-terminal domain-containing protein</fullName>
    </recommendedName>
</protein>
<gene>
    <name evidence="3" type="ORF">EZV62_022381</name>
</gene>
<evidence type="ECO:0000256" key="1">
    <source>
        <dbReference type="SAM" id="MobiDB-lite"/>
    </source>
</evidence>
<name>A0A5C7H9I1_9ROSI</name>
<evidence type="ECO:0000313" key="4">
    <source>
        <dbReference type="Proteomes" id="UP000323000"/>
    </source>
</evidence>